<dbReference type="GO" id="GO:0051536">
    <property type="term" value="F:iron-sulfur cluster binding"/>
    <property type="evidence" value="ECO:0007669"/>
    <property type="project" value="InterPro"/>
</dbReference>
<dbReference type="InterPro" id="IPR036188">
    <property type="entry name" value="FAD/NAD-bd_sf"/>
</dbReference>
<feature type="domain" description="FAD/NAD(P)-binding" evidence="1">
    <location>
        <begin position="131"/>
        <end position="427"/>
    </location>
</feature>
<dbReference type="Proteomes" id="UP000179129">
    <property type="component" value="Unassembled WGS sequence"/>
</dbReference>
<dbReference type="InterPro" id="IPR023753">
    <property type="entry name" value="FAD/NAD-binding_dom"/>
</dbReference>
<dbReference type="PANTHER" id="PTHR42783:SF3">
    <property type="entry name" value="GLUTAMATE SYNTHASE [NADPH] SMALL CHAIN-RELATED"/>
    <property type="match status" value="1"/>
</dbReference>
<dbReference type="Gene3D" id="3.50.50.60">
    <property type="entry name" value="FAD/NAD(P)-binding domain"/>
    <property type="match status" value="2"/>
</dbReference>
<dbReference type="STRING" id="1817867.A3F83_10895"/>
<feature type="domain" description="Dihydroprymidine dehydrogenase" evidence="2">
    <location>
        <begin position="12"/>
        <end position="116"/>
    </location>
</feature>
<dbReference type="PRINTS" id="PR00469">
    <property type="entry name" value="PNDRDTASEII"/>
</dbReference>
<dbReference type="Pfam" id="PF07992">
    <property type="entry name" value="Pyr_redox_2"/>
    <property type="match status" value="1"/>
</dbReference>
<dbReference type="Gene3D" id="1.10.1060.10">
    <property type="entry name" value="Alpha-helical ferredoxin"/>
    <property type="match status" value="1"/>
</dbReference>
<evidence type="ECO:0000259" key="1">
    <source>
        <dbReference type="Pfam" id="PF07992"/>
    </source>
</evidence>
<organism evidence="3 4">
    <name type="scientific">Candidatus Glassbacteria bacterium RIFCSPLOWO2_12_FULL_58_11</name>
    <dbReference type="NCBI Taxonomy" id="1817867"/>
    <lineage>
        <taxon>Bacteria</taxon>
        <taxon>Candidatus Glassiibacteriota</taxon>
    </lineage>
</organism>
<evidence type="ECO:0000313" key="4">
    <source>
        <dbReference type="Proteomes" id="UP000179129"/>
    </source>
</evidence>
<accession>A0A1F5YPL1</accession>
<comment type="caution">
    <text evidence="3">The sequence shown here is derived from an EMBL/GenBank/DDBJ whole genome shotgun (WGS) entry which is preliminary data.</text>
</comment>
<dbReference type="GO" id="GO:0016491">
    <property type="term" value="F:oxidoreductase activity"/>
    <property type="evidence" value="ECO:0007669"/>
    <property type="project" value="InterPro"/>
</dbReference>
<name>A0A1F5YPL1_9BACT</name>
<evidence type="ECO:0008006" key="5">
    <source>
        <dbReference type="Google" id="ProtNLM"/>
    </source>
</evidence>
<evidence type="ECO:0000259" key="2">
    <source>
        <dbReference type="Pfam" id="PF14691"/>
    </source>
</evidence>
<dbReference type="PANTHER" id="PTHR42783">
    <property type="entry name" value="GLUTAMATE SYNTHASE [NADPH] SMALL CHAIN"/>
    <property type="match status" value="1"/>
</dbReference>
<dbReference type="Pfam" id="PF14691">
    <property type="entry name" value="Fer4_20"/>
    <property type="match status" value="1"/>
</dbReference>
<dbReference type="EMBL" id="MFIX01000198">
    <property type="protein sequence ID" value="OGG02055.1"/>
    <property type="molecule type" value="Genomic_DNA"/>
</dbReference>
<dbReference type="InterPro" id="IPR009051">
    <property type="entry name" value="Helical_ferredxn"/>
</dbReference>
<dbReference type="InterPro" id="IPR028261">
    <property type="entry name" value="DPD_II"/>
</dbReference>
<dbReference type="PRINTS" id="PR00368">
    <property type="entry name" value="FADPNR"/>
</dbReference>
<protein>
    <recommendedName>
        <fullName evidence="5">FAD/NAD(P)-binding domain-containing protein</fullName>
    </recommendedName>
</protein>
<sequence>MANMPKVIKGFIEETTTLGFPEAIEEAGRCYLCHNAPCQAASPPRTDIPGFIARMRSRNFRGALRLVKESNFFPGITSRVSPYDQQCEEVCLRKKFGGPIRIAELERVLADYDRKSKHPYLPEIPESIGKTVAIVGSGPTGLAAAVELVLNGCKVIMYESARLAGGVFTNGIPSYLISDEVIQHEVQSVLDLGVDLVTGINAGESINLVSMKRSFDALLLTIGMGIPRRLEVTGGKKGDIFTGTEILESLKLKEKRLRLGEKIIIVGGGNVSLDVATSLLKLGSGSVTVIYRRDREQMPVFRTRFSNAVQCGMKMVYRAELKEISCNDQGTITRVVCCKTELKEKEDSRVVAQPIEGSEFSLDADTVIYAIGLDLDPNLIQLFSLQTSPEGRIQVNPATYQTSDPFIFAAGSCVEKVDTVIDAVAKGQLVARQIVAKVLQD</sequence>
<gene>
    <name evidence="3" type="ORF">A3F83_10895</name>
</gene>
<dbReference type="SUPFAM" id="SSF46548">
    <property type="entry name" value="alpha-helical ferredoxin"/>
    <property type="match status" value="1"/>
</dbReference>
<reference evidence="3 4" key="1">
    <citation type="journal article" date="2016" name="Nat. Commun.">
        <title>Thousands of microbial genomes shed light on interconnected biogeochemical processes in an aquifer system.</title>
        <authorList>
            <person name="Anantharaman K."/>
            <person name="Brown C.T."/>
            <person name="Hug L.A."/>
            <person name="Sharon I."/>
            <person name="Castelle C.J."/>
            <person name="Probst A.J."/>
            <person name="Thomas B.C."/>
            <person name="Singh A."/>
            <person name="Wilkins M.J."/>
            <person name="Karaoz U."/>
            <person name="Brodie E.L."/>
            <person name="Williams K.H."/>
            <person name="Hubbard S.S."/>
            <person name="Banfield J.F."/>
        </authorList>
    </citation>
    <scope>NUCLEOTIDE SEQUENCE [LARGE SCALE GENOMIC DNA]</scope>
</reference>
<proteinExistence type="predicted"/>
<dbReference type="SUPFAM" id="SSF51971">
    <property type="entry name" value="Nucleotide-binding domain"/>
    <property type="match status" value="2"/>
</dbReference>
<dbReference type="AlphaFoldDB" id="A0A1F5YPL1"/>
<evidence type="ECO:0000313" key="3">
    <source>
        <dbReference type="EMBL" id="OGG02055.1"/>
    </source>
</evidence>